<protein>
    <recommendedName>
        <fullName evidence="1">AB hydrolase-1 domain-containing protein</fullName>
    </recommendedName>
</protein>
<proteinExistence type="predicted"/>
<organism evidence="2 3">
    <name type="scientific">Aureobasidium namibiae CBS 147.97</name>
    <dbReference type="NCBI Taxonomy" id="1043004"/>
    <lineage>
        <taxon>Eukaryota</taxon>
        <taxon>Fungi</taxon>
        <taxon>Dikarya</taxon>
        <taxon>Ascomycota</taxon>
        <taxon>Pezizomycotina</taxon>
        <taxon>Dothideomycetes</taxon>
        <taxon>Dothideomycetidae</taxon>
        <taxon>Dothideales</taxon>
        <taxon>Saccotheciaceae</taxon>
        <taxon>Aureobasidium</taxon>
    </lineage>
</organism>
<feature type="non-terminal residue" evidence="2">
    <location>
        <position position="352"/>
    </location>
</feature>
<dbReference type="HOGENOM" id="CLU_041682_1_0_1"/>
<name>A0A074WUL5_9PEZI</name>
<dbReference type="GeneID" id="25408147"/>
<dbReference type="RefSeq" id="XP_013429396.1">
    <property type="nucleotide sequence ID" value="XM_013573942.1"/>
</dbReference>
<evidence type="ECO:0000313" key="2">
    <source>
        <dbReference type="EMBL" id="KEQ75219.1"/>
    </source>
</evidence>
<dbReference type="OrthoDB" id="294702at2759"/>
<accession>A0A074WUL5</accession>
<dbReference type="InterPro" id="IPR029058">
    <property type="entry name" value="AB_hydrolase_fold"/>
</dbReference>
<dbReference type="InterPro" id="IPR050471">
    <property type="entry name" value="AB_hydrolase"/>
</dbReference>
<dbReference type="STRING" id="1043004.A0A074WUL5"/>
<feature type="domain" description="AB hydrolase-1" evidence="1">
    <location>
        <begin position="49"/>
        <end position="163"/>
    </location>
</feature>
<dbReference type="AlphaFoldDB" id="A0A074WUL5"/>
<feature type="non-terminal residue" evidence="2">
    <location>
        <position position="1"/>
    </location>
</feature>
<dbReference type="Gene3D" id="3.40.50.1820">
    <property type="entry name" value="alpha/beta hydrolase"/>
    <property type="match status" value="1"/>
</dbReference>
<dbReference type="EMBL" id="KL584705">
    <property type="protein sequence ID" value="KEQ75219.1"/>
    <property type="molecule type" value="Genomic_DNA"/>
</dbReference>
<evidence type="ECO:0000313" key="3">
    <source>
        <dbReference type="Proteomes" id="UP000027730"/>
    </source>
</evidence>
<dbReference type="Proteomes" id="UP000027730">
    <property type="component" value="Unassembled WGS sequence"/>
</dbReference>
<keyword evidence="3" id="KW-1185">Reference proteome</keyword>
<reference evidence="2 3" key="1">
    <citation type="journal article" date="2014" name="BMC Genomics">
        <title>Genome sequencing of four Aureobasidium pullulans varieties: biotechnological potential, stress tolerance, and description of new species.</title>
        <authorList>
            <person name="Gostin Ar C."/>
            <person name="Ohm R.A."/>
            <person name="Kogej T."/>
            <person name="Sonjak S."/>
            <person name="Turk M."/>
            <person name="Zajc J."/>
            <person name="Zalar P."/>
            <person name="Grube M."/>
            <person name="Sun H."/>
            <person name="Han J."/>
            <person name="Sharma A."/>
            <person name="Chiniquy J."/>
            <person name="Ngan C.Y."/>
            <person name="Lipzen A."/>
            <person name="Barry K."/>
            <person name="Grigoriev I.V."/>
            <person name="Gunde-Cimerman N."/>
        </authorList>
    </citation>
    <scope>NUCLEOTIDE SEQUENCE [LARGE SCALE GENOMIC DNA]</scope>
    <source>
        <strain evidence="2 3">CBS 147.97</strain>
    </source>
</reference>
<dbReference type="SUPFAM" id="SSF53474">
    <property type="entry name" value="alpha/beta-Hydrolases"/>
    <property type="match status" value="1"/>
</dbReference>
<dbReference type="PANTHER" id="PTHR43433:SF10">
    <property type="entry name" value="AB HYDROLASE-1 DOMAIN-CONTAINING PROTEIN"/>
    <property type="match status" value="1"/>
</dbReference>
<evidence type="ECO:0000259" key="1">
    <source>
        <dbReference type="Pfam" id="PF12697"/>
    </source>
</evidence>
<dbReference type="Pfam" id="PF12697">
    <property type="entry name" value="Abhydrolase_6"/>
    <property type="match status" value="1"/>
</dbReference>
<dbReference type="PANTHER" id="PTHR43433">
    <property type="entry name" value="HYDROLASE, ALPHA/BETA FOLD FAMILY PROTEIN"/>
    <property type="match status" value="1"/>
</dbReference>
<sequence>SSPLDAATTFCSNINYHRSLQIPASLSHERLRVTYATTTNFEDETLPVVLFCHPMGAARYLIFGFEELATKEGVRVVIIDRPGFGGTTAVALDKRVQTWLEIVPAVLKVLRVKRVALMSHSAGTIYAFNTAVRLPHLMYPGGKAFMGCLAPWVHPTHSSAPLSQVIDKLPASWVGNLHRIQSFVNSYIAPSLAFSSAKLGVKPSLTEQESQRSHGMEAKTWDEVGKLQQKWRGMEDMSGVSADATLCMQREGKYWGVYASLPSCIDLLRSTYTPQDSDASFASTLTLRVYFAESDALIGRGGQKYFEQCWKEGNGDAEGRVRFEASVVQGADHDSIVLAEKGVLGDVFREVK</sequence>
<dbReference type="InterPro" id="IPR000073">
    <property type="entry name" value="AB_hydrolase_1"/>
</dbReference>
<gene>
    <name evidence="2" type="ORF">M436DRAFT_25653</name>
</gene>